<dbReference type="PANTHER" id="PTHR47718">
    <property type="entry name" value="OS01G0519700 PROTEIN"/>
    <property type="match status" value="1"/>
</dbReference>
<feature type="domain" description="Zinc finger PMZ-type" evidence="2">
    <location>
        <begin position="514"/>
        <end position="541"/>
    </location>
</feature>
<feature type="region of interest" description="Disordered" evidence="1">
    <location>
        <begin position="641"/>
        <end position="711"/>
    </location>
</feature>
<feature type="compositionally biased region" description="Basic and acidic residues" evidence="1">
    <location>
        <begin position="664"/>
        <end position="681"/>
    </location>
</feature>
<evidence type="ECO:0000313" key="3">
    <source>
        <dbReference type="EnsemblPlants" id="AUR62034374-RA:cds"/>
    </source>
</evidence>
<feature type="compositionally biased region" description="Basic and acidic residues" evidence="1">
    <location>
        <begin position="699"/>
        <end position="709"/>
    </location>
</feature>
<sequence>MGALTCNGKCGGNSERNIDLYEVFEDCEEEDRGIANDPEVGMTFVSGEEYAQFCHEYAFKKGFIFFTETSKLMDEYKDEDGKMQVRGCKLDHNHPIDPSCSRLMVNYRSVDEPTCERVMNLDKAGISINKSFNALLVESGGHENISYNMRDIRNIVNLERRRSRFQGDAVALEEYFRVQKEFDSTFYSAIQRDGEGRLMNAFWPDARSRASWKDFGDIITFDTTFSTNRYRMPFSPFVGVNHHGKSIVFSSALISHEDSKTFVWVFRQWLECMGKPPTGILTDQCRAIGKAVEKVFPKVPHRICLWHLLQNAAKSLGSHAKWKEIDVAIRAAVHDFLDPDEFDEAWQFIILKFGLQQNAWMNEAYEIRDRWAPGHWRGTIWAGMSSTQRSEGMNRVFKTYVSLNVGLTQFVKQYEATMKEKVEEEKILNFECVNKPLDVDKSIIVEYVFHKAYSNTKFSEVKEECNGLKDVNVNKTGCLGSMSFYKAEQKFPTPIWRKRYKSFNLSIDVVKGYFCCSCKLFEFRGILYRHIIHVLEVEDIEFIPEKYIMSRWRKDVVREYEDVRVSYHDPDESVRVQKFRELSRRNNYLASLAMHNEDTFNMYKEATLNIQNMLEDAIGIERTNIDNNGSRDLNERKVFGRHRLRPKDKNQRHLIRTTELPGEDCTKDPIDKRHTWRENKGRKSNPSEKGAQQKKKQKLTPEEIEKNECNGKCGGNSERNIDLYEVFEDCEEEDRGIANDPEVGMTFVSGEEYAQFCHEYAFKKGFIFFTETSKLMDEYKDEDGKMQVRGCKLDHNHPIDPSCSRLMVNYRSVDEPTCERVMNLDKAGISINKSFNALLVESGGHENISYNMRDIRNIVNLERRRSRFQGDAVALEEYFRVQKEFDSTFYSAIQRDGEGRLMNAFWPDARSRASWKDFGDIITFDTTFSTNRYRMPFSPFVGVNHHGKSIVFSSALISHEDSKTFVWVFRQWLECMGKPPTGILTDQCRAIGKAVEKVFPKVPHRICLWHLLQNAAKSLGSHAKWKEIDVAIRAAVHDFLDPDEFDEAWQFIILKFGLQQNAWMNEAYEIRDRWAPGHWRGTIWAGMSSTQRSEGMNRVFKTYVSLNVGLTQFVKQYEATMKEKVEEEKILNFECVNKPLDVDKSIIVEYVFHKAYSNTKFSEVKEECNGLKDVNVNKTGCLGSMSFYKAEQKFPTPIWRKRYKSFNLSIDVVKGYFCCSCKLFEFRGILYRHIIHVLEVEDIEFIPEKYIMSRWRKDVVREYEDVRVSYHDPDESVRVQKFRELSRRNNYLASLAMHNEDTFNMYKEATLNIQNMLEDAIGIERTNIDNNGSRDLNERKVFGRHRLRPKDKNQRHLIRTTELPGEDCTKDPIDKRHTWRENKGRKSNPSEKGAQQKKKQKLTPEEIEKNEVLNKKSLQAKASVTRASVARRKVTDEEFKEAQLYREKLTFRLFMRQVMTHLGPFQTGKLVTKAGFAPSLEKMFNEELDHYNLRNWLFSDLIDIGNGQRLISLPEVDDRIVKIEQPDEDENLLSLKRQRKIVFVDLTADH</sequence>
<dbReference type="InterPro" id="IPR006564">
    <property type="entry name" value="Znf_PMZ"/>
</dbReference>
<protein>
    <recommendedName>
        <fullName evidence="2">Zinc finger PMZ-type domain-containing protein</fullName>
    </recommendedName>
</protein>
<dbReference type="EnsemblPlants" id="AUR62034374-RA">
    <property type="protein sequence ID" value="AUR62034374-RA:cds"/>
    <property type="gene ID" value="AUR62034374"/>
</dbReference>
<dbReference type="PANTHER" id="PTHR47718:SF13">
    <property type="entry name" value="OS09G0290500 PROTEIN"/>
    <property type="match status" value="1"/>
</dbReference>
<feature type="compositionally biased region" description="Basic residues" evidence="1">
    <location>
        <begin position="641"/>
        <end position="655"/>
    </location>
</feature>
<dbReference type="SMART" id="SM00575">
    <property type="entry name" value="ZnF_PMZ"/>
    <property type="match status" value="2"/>
</dbReference>
<feature type="region of interest" description="Disordered" evidence="1">
    <location>
        <begin position="1361"/>
        <end position="1410"/>
    </location>
</feature>
<evidence type="ECO:0000259" key="2">
    <source>
        <dbReference type="SMART" id="SM00575"/>
    </source>
</evidence>
<organism evidence="3 4">
    <name type="scientific">Chenopodium quinoa</name>
    <name type="common">Quinoa</name>
    <dbReference type="NCBI Taxonomy" id="63459"/>
    <lineage>
        <taxon>Eukaryota</taxon>
        <taxon>Viridiplantae</taxon>
        <taxon>Streptophyta</taxon>
        <taxon>Embryophyta</taxon>
        <taxon>Tracheophyta</taxon>
        <taxon>Spermatophyta</taxon>
        <taxon>Magnoliopsida</taxon>
        <taxon>eudicotyledons</taxon>
        <taxon>Gunneridae</taxon>
        <taxon>Pentapetalae</taxon>
        <taxon>Caryophyllales</taxon>
        <taxon>Chenopodiaceae</taxon>
        <taxon>Chenopodioideae</taxon>
        <taxon>Atripliceae</taxon>
        <taxon>Chenopodium</taxon>
    </lineage>
</organism>
<dbReference type="Proteomes" id="UP000596660">
    <property type="component" value="Unplaced"/>
</dbReference>
<reference evidence="3" key="2">
    <citation type="submission" date="2021-03" db="UniProtKB">
        <authorList>
            <consortium name="EnsemblPlants"/>
        </authorList>
    </citation>
    <scope>IDENTIFICATION</scope>
</reference>
<dbReference type="GO" id="GO:0008270">
    <property type="term" value="F:zinc ion binding"/>
    <property type="evidence" value="ECO:0007669"/>
    <property type="project" value="InterPro"/>
</dbReference>
<proteinExistence type="predicted"/>
<dbReference type="Gramene" id="AUR62034374-RA">
    <property type="protein sequence ID" value="AUR62034374-RA:cds"/>
    <property type="gene ID" value="AUR62034374"/>
</dbReference>
<keyword evidence="4" id="KW-1185">Reference proteome</keyword>
<evidence type="ECO:0000256" key="1">
    <source>
        <dbReference type="SAM" id="MobiDB-lite"/>
    </source>
</evidence>
<dbReference type="OMA" id="CHEYAFK"/>
<evidence type="ECO:0000313" key="4">
    <source>
        <dbReference type="Proteomes" id="UP000596660"/>
    </source>
</evidence>
<reference evidence="3" key="1">
    <citation type="journal article" date="2017" name="Nature">
        <title>The genome of Chenopodium quinoa.</title>
        <authorList>
            <person name="Jarvis D.E."/>
            <person name="Ho Y.S."/>
            <person name="Lightfoot D.J."/>
            <person name="Schmoeckel S.M."/>
            <person name="Li B."/>
            <person name="Borm T.J.A."/>
            <person name="Ohyanagi H."/>
            <person name="Mineta K."/>
            <person name="Michell C.T."/>
            <person name="Saber N."/>
            <person name="Kharbatia N.M."/>
            <person name="Rupper R.R."/>
            <person name="Sharp A.R."/>
            <person name="Dally N."/>
            <person name="Boughton B.A."/>
            <person name="Woo Y.H."/>
            <person name="Gao G."/>
            <person name="Schijlen E.G.W.M."/>
            <person name="Guo X."/>
            <person name="Momin A.A."/>
            <person name="Negrao S."/>
            <person name="Al-Babili S."/>
            <person name="Gehring C."/>
            <person name="Roessner U."/>
            <person name="Jung C."/>
            <person name="Murphy K."/>
            <person name="Arold S.T."/>
            <person name="Gojobori T."/>
            <person name="van der Linden C.G."/>
            <person name="van Loo E.N."/>
            <person name="Jellen E.N."/>
            <person name="Maughan P.J."/>
            <person name="Tester M."/>
        </authorList>
    </citation>
    <scope>NUCLEOTIDE SEQUENCE [LARGE SCALE GENOMIC DNA]</scope>
    <source>
        <strain evidence="3">cv. PI 614886</strain>
    </source>
</reference>
<dbReference type="InterPro" id="IPR018289">
    <property type="entry name" value="MULE_transposase_dom"/>
</dbReference>
<feature type="domain" description="Zinc finger PMZ-type" evidence="2">
    <location>
        <begin position="1217"/>
        <end position="1244"/>
    </location>
</feature>
<name>A0A803MSB5_CHEQI</name>
<feature type="compositionally biased region" description="Basic and acidic residues" evidence="1">
    <location>
        <begin position="1367"/>
        <end position="1384"/>
    </location>
</feature>
<accession>A0A803MSB5</accession>
<dbReference type="Pfam" id="PF10551">
    <property type="entry name" value="MULE"/>
    <property type="match status" value="2"/>
</dbReference>